<dbReference type="PANTHER" id="PTHR41878:SF1">
    <property type="entry name" value="TNPR PROTEIN"/>
    <property type="match status" value="1"/>
</dbReference>
<dbReference type="RefSeq" id="WP_192542909.1">
    <property type="nucleotide sequence ID" value="NZ_JBQDLW010000024.1"/>
</dbReference>
<evidence type="ECO:0000313" key="3">
    <source>
        <dbReference type="Proteomes" id="UP000707245"/>
    </source>
</evidence>
<name>A0ABR9FRS3_9GAMM</name>
<keyword evidence="3" id="KW-1185">Reference proteome</keyword>
<evidence type="ECO:0000259" key="1">
    <source>
        <dbReference type="Pfam" id="PF07929"/>
    </source>
</evidence>
<dbReference type="SUPFAM" id="SSF159941">
    <property type="entry name" value="MM3350-like"/>
    <property type="match status" value="1"/>
</dbReference>
<organism evidence="2 3">
    <name type="scientific">Pseudoalteromonas prydzensis</name>
    <dbReference type="NCBI Taxonomy" id="182141"/>
    <lineage>
        <taxon>Bacteria</taxon>
        <taxon>Pseudomonadati</taxon>
        <taxon>Pseudomonadota</taxon>
        <taxon>Gammaproteobacteria</taxon>
        <taxon>Alteromonadales</taxon>
        <taxon>Pseudoalteromonadaceae</taxon>
        <taxon>Pseudoalteromonas</taxon>
    </lineage>
</organism>
<dbReference type="InterPro" id="IPR012912">
    <property type="entry name" value="Plasmid_pRiA4b_Orf3-like"/>
</dbReference>
<dbReference type="Proteomes" id="UP000707245">
    <property type="component" value="Unassembled WGS sequence"/>
</dbReference>
<proteinExistence type="predicted"/>
<dbReference type="Gene3D" id="3.10.290.30">
    <property type="entry name" value="MM3350-like"/>
    <property type="match status" value="1"/>
</dbReference>
<dbReference type="Pfam" id="PF07929">
    <property type="entry name" value="PRiA4_ORF3"/>
    <property type="match status" value="1"/>
</dbReference>
<dbReference type="InterPro" id="IPR024047">
    <property type="entry name" value="MM3350-like_sf"/>
</dbReference>
<dbReference type="EMBL" id="RRZA01000086">
    <property type="protein sequence ID" value="MBE0459533.1"/>
    <property type="molecule type" value="Genomic_DNA"/>
</dbReference>
<sequence length="208" mass="24410">MKYTNNKIYRFKISLIGIEPQIWREVDVPDNYNFWELHVAIQDAFGWLDYHLHEFIPNKKGPTGGKNIGLPESELDDSVIADWDISLKKYFSTVGNYISYNYDFGDSWNHEVKLIGILLAEESNQYPRCIAGERACPPEDCGGLWGYQDLLEIINTPTHEEYSNTVEWLKGHAKNYWPFDSEKFNRKSVKFSDPYKRWCVAFNQSYNE</sequence>
<comment type="caution">
    <text evidence="2">The sequence shown here is derived from an EMBL/GenBank/DDBJ whole genome shotgun (WGS) entry which is preliminary data.</text>
</comment>
<accession>A0ABR9FRS3</accession>
<feature type="domain" description="Plasmid pRiA4b Orf3-like" evidence="1">
    <location>
        <begin position="7"/>
        <end position="187"/>
    </location>
</feature>
<reference evidence="2 3" key="1">
    <citation type="submission" date="2020-07" db="EMBL/GenBank/DDBJ databases">
        <title>Halophilic bacteria isolated from french cheeses.</title>
        <authorList>
            <person name="Kothe C.I."/>
            <person name="Farah-Kraiem B."/>
            <person name="Renault P."/>
            <person name="Dridi B."/>
        </authorList>
    </citation>
    <scope>NUCLEOTIDE SEQUENCE [LARGE SCALE GENOMIC DNA]</scope>
    <source>
        <strain evidence="2 3">FME14</strain>
    </source>
</reference>
<gene>
    <name evidence="2" type="ORF">EI167_19245</name>
</gene>
<evidence type="ECO:0000313" key="2">
    <source>
        <dbReference type="EMBL" id="MBE0459533.1"/>
    </source>
</evidence>
<dbReference type="PANTHER" id="PTHR41878">
    <property type="entry name" value="LEXA REPRESSOR-RELATED"/>
    <property type="match status" value="1"/>
</dbReference>
<protein>
    <submittedName>
        <fullName evidence="2">Plasmid pRiA4b ORF-3 family protein</fullName>
    </submittedName>
</protein>